<dbReference type="InterPro" id="IPR051212">
    <property type="entry name" value="Type-I_RE_S_subunit"/>
</dbReference>
<dbReference type="InterPro" id="IPR044946">
    <property type="entry name" value="Restrct_endonuc_typeI_TRD_sf"/>
</dbReference>
<sequence>MPSWQRRRVKTILTEIDRRTTTGTEPLLSLRARAGLVDHLSAGGKPIDPSALVGYKIVRPGELVMNRMRAATGVFGLAEREGLVSPDYALFQLEPDVIPAYILELLRTPAMADQMRLRSRGMGTGESGFLRLYTDAFGAMPLMLPPVEEQQAIVRYLAYANNRINRAANSKRRLNRLLGEQRKTIINRIVLAGTDPGVELMNSGSRFVGSIPAHWDLMRFSQLVRPVQRAGFAHEALLSVYLGKGVIPYNEGGKRVHAPSVDLSAYQLVEPGDLVMNNQQAWRGSVGVSSIRGIVSPAYLVAKLSSQLDSTYARHLFASRPMVDQYVVASKGVGDIQRTLYWPYMRNVLVPVPPMSEQRKIVTRLEQAVTSTDHSVARVSREIALLEEFRTRLTSDVVTGRIDVREIAATLPPVDVVDVSPAVEEIDEADDDESAVEELVDA</sequence>
<evidence type="ECO:0000256" key="2">
    <source>
        <dbReference type="ARBA" id="ARBA00023125"/>
    </source>
</evidence>
<evidence type="ECO:0000313" key="3">
    <source>
        <dbReference type="EMBL" id="NYG00973.1"/>
    </source>
</evidence>
<reference evidence="3 4" key="1">
    <citation type="submission" date="2020-07" db="EMBL/GenBank/DDBJ databases">
        <title>Sequencing the genomes of 1000 actinobacteria strains.</title>
        <authorList>
            <person name="Klenk H.-P."/>
        </authorList>
    </citation>
    <scope>NUCLEOTIDE SEQUENCE [LARGE SCALE GENOMIC DNA]</scope>
    <source>
        <strain evidence="3 4">DSM 44749</strain>
    </source>
</reference>
<comment type="caution">
    <text evidence="3">The sequence shown here is derived from an EMBL/GenBank/DDBJ whole genome shotgun (WGS) entry which is preliminary data.</text>
</comment>
<keyword evidence="3" id="KW-0378">Hydrolase</keyword>
<keyword evidence="1" id="KW-0680">Restriction system</keyword>
<dbReference type="GO" id="GO:0003677">
    <property type="term" value="F:DNA binding"/>
    <property type="evidence" value="ECO:0007669"/>
    <property type="project" value="UniProtKB-KW"/>
</dbReference>
<gene>
    <name evidence="3" type="ORF">HDA37_001258</name>
</gene>
<evidence type="ECO:0000256" key="1">
    <source>
        <dbReference type="ARBA" id="ARBA00022747"/>
    </source>
</evidence>
<name>A0A852VVW4_PSEA5</name>
<dbReference type="EMBL" id="JACCCZ010000001">
    <property type="protein sequence ID" value="NYG00973.1"/>
    <property type="molecule type" value="Genomic_DNA"/>
</dbReference>
<dbReference type="PANTHER" id="PTHR43140:SF1">
    <property type="entry name" value="TYPE I RESTRICTION ENZYME ECOKI SPECIFICITY SUBUNIT"/>
    <property type="match status" value="1"/>
</dbReference>
<keyword evidence="4" id="KW-1185">Reference proteome</keyword>
<organism evidence="3 4">
    <name type="scientific">Pseudonocardia alni</name>
    <name type="common">Amycolata alni</name>
    <dbReference type="NCBI Taxonomy" id="33907"/>
    <lineage>
        <taxon>Bacteria</taxon>
        <taxon>Bacillati</taxon>
        <taxon>Actinomycetota</taxon>
        <taxon>Actinomycetes</taxon>
        <taxon>Pseudonocardiales</taxon>
        <taxon>Pseudonocardiaceae</taxon>
        <taxon>Pseudonocardia</taxon>
    </lineage>
</organism>
<dbReference type="GeneID" id="98051061"/>
<dbReference type="GO" id="GO:0009035">
    <property type="term" value="F:type I site-specific deoxyribonuclease activity"/>
    <property type="evidence" value="ECO:0007669"/>
    <property type="project" value="UniProtKB-EC"/>
</dbReference>
<dbReference type="RefSeq" id="WP_179760551.1">
    <property type="nucleotide sequence ID" value="NZ_BAAAJZ010000008.1"/>
</dbReference>
<dbReference type="SUPFAM" id="SSF116734">
    <property type="entry name" value="DNA methylase specificity domain"/>
    <property type="match status" value="2"/>
</dbReference>
<keyword evidence="2" id="KW-0238">DNA-binding</keyword>
<proteinExistence type="predicted"/>
<dbReference type="GO" id="GO:0009307">
    <property type="term" value="P:DNA restriction-modification system"/>
    <property type="evidence" value="ECO:0007669"/>
    <property type="project" value="UniProtKB-KW"/>
</dbReference>
<dbReference type="EC" id="3.1.21.3" evidence="3"/>
<dbReference type="Proteomes" id="UP000549695">
    <property type="component" value="Unassembled WGS sequence"/>
</dbReference>
<accession>A0A852VVW4</accession>
<dbReference type="Gene3D" id="3.90.220.20">
    <property type="entry name" value="DNA methylase specificity domains"/>
    <property type="match status" value="2"/>
</dbReference>
<dbReference type="PANTHER" id="PTHR43140">
    <property type="entry name" value="TYPE-1 RESTRICTION ENZYME ECOKI SPECIFICITY PROTEIN"/>
    <property type="match status" value="1"/>
</dbReference>
<dbReference type="CDD" id="cd16961">
    <property type="entry name" value="RMtype1_S_TRD-CR_like"/>
    <property type="match status" value="1"/>
</dbReference>
<protein>
    <submittedName>
        <fullName evidence="3">Type I restriction enzyme S subunit</fullName>
        <ecNumber evidence="3">3.1.21.3</ecNumber>
    </submittedName>
</protein>
<evidence type="ECO:0000313" key="4">
    <source>
        <dbReference type="Proteomes" id="UP000549695"/>
    </source>
</evidence>
<dbReference type="AlphaFoldDB" id="A0A852VVW4"/>